<dbReference type="InterPro" id="IPR000504">
    <property type="entry name" value="RRM_dom"/>
</dbReference>
<name>G7E837_MIXOS</name>
<gene>
    <name evidence="17" type="primary">Mo05686</name>
    <name evidence="17" type="ORF">E5Q_05686</name>
</gene>
<dbReference type="AlphaFoldDB" id="G7E837"/>
<comment type="subcellular location">
    <subcellularLocation>
        <location evidence="1">Nucleus</location>
    </subcellularLocation>
</comment>
<keyword evidence="7 13" id="KW-0862">Zinc</keyword>
<dbReference type="InterPro" id="IPR000571">
    <property type="entry name" value="Znf_CCCH"/>
</dbReference>
<reference evidence="17 18" key="1">
    <citation type="journal article" date="2011" name="J. Gen. Appl. Microbiol.">
        <title>Draft genome sequencing of the enigmatic basidiomycete Mixia osmundae.</title>
        <authorList>
            <person name="Nishida H."/>
            <person name="Nagatsuka Y."/>
            <person name="Sugiyama J."/>
        </authorList>
    </citation>
    <scope>NUCLEOTIDE SEQUENCE [LARGE SCALE GENOMIC DNA]</scope>
    <source>
        <strain evidence="18">CBS 9802 / IAM 14324 / JCM 22182 / KY 12970</strain>
    </source>
</reference>
<dbReference type="GO" id="GO:0000974">
    <property type="term" value="C:Prp19 complex"/>
    <property type="evidence" value="ECO:0007669"/>
    <property type="project" value="TreeGrafter"/>
</dbReference>
<protein>
    <recommendedName>
        <fullName evidence="19">Pre-mRNA-splicing factor CWC2</fullName>
    </recommendedName>
</protein>
<evidence type="ECO:0000256" key="9">
    <source>
        <dbReference type="ARBA" id="ARBA00023187"/>
    </source>
</evidence>
<evidence type="ECO:0000256" key="4">
    <source>
        <dbReference type="ARBA" id="ARBA00022723"/>
    </source>
</evidence>
<dbReference type="EMBL" id="BABT02000165">
    <property type="protein sequence ID" value="GAA98997.1"/>
    <property type="molecule type" value="Genomic_DNA"/>
</dbReference>
<dbReference type="InterPro" id="IPR032297">
    <property type="entry name" value="Torus"/>
</dbReference>
<evidence type="ECO:0000256" key="6">
    <source>
        <dbReference type="ARBA" id="ARBA00022771"/>
    </source>
</evidence>
<comment type="similarity">
    <text evidence="2">Belongs to the RRM CWC2 family.</text>
</comment>
<dbReference type="PANTHER" id="PTHR14089">
    <property type="entry name" value="PRE-MRNA-SPLICING FACTOR RBM22"/>
    <property type="match status" value="1"/>
</dbReference>
<dbReference type="Gene3D" id="3.30.70.330">
    <property type="match status" value="1"/>
</dbReference>
<dbReference type="GO" id="GO:0006397">
    <property type="term" value="P:mRNA processing"/>
    <property type="evidence" value="ECO:0007669"/>
    <property type="project" value="UniProtKB-KW"/>
</dbReference>
<evidence type="ECO:0000256" key="8">
    <source>
        <dbReference type="ARBA" id="ARBA00022884"/>
    </source>
</evidence>
<organism evidence="17 18">
    <name type="scientific">Mixia osmundae (strain CBS 9802 / IAM 14324 / JCM 22182 / KY 12970)</name>
    <dbReference type="NCBI Taxonomy" id="764103"/>
    <lineage>
        <taxon>Eukaryota</taxon>
        <taxon>Fungi</taxon>
        <taxon>Dikarya</taxon>
        <taxon>Basidiomycota</taxon>
        <taxon>Pucciniomycotina</taxon>
        <taxon>Mixiomycetes</taxon>
        <taxon>Mixiales</taxon>
        <taxon>Mixiaceae</taxon>
        <taxon>Mixia</taxon>
    </lineage>
</organism>
<evidence type="ECO:0000256" key="1">
    <source>
        <dbReference type="ARBA" id="ARBA00004123"/>
    </source>
</evidence>
<dbReference type="OMA" id="WYNKWSQ"/>
<keyword evidence="11" id="KW-0131">Cell cycle</keyword>
<keyword evidence="3" id="KW-0507">mRNA processing</keyword>
<dbReference type="CDD" id="cd12360">
    <property type="entry name" value="RRM_cwf2"/>
    <property type="match status" value="1"/>
</dbReference>
<evidence type="ECO:0000256" key="7">
    <source>
        <dbReference type="ARBA" id="ARBA00022833"/>
    </source>
</evidence>
<dbReference type="Pfam" id="PF00076">
    <property type="entry name" value="RRM_1"/>
    <property type="match status" value="1"/>
</dbReference>
<evidence type="ECO:0000256" key="13">
    <source>
        <dbReference type="PROSITE-ProRule" id="PRU00723"/>
    </source>
</evidence>
<keyword evidence="9" id="KW-0508">mRNA splicing</keyword>
<feature type="region of interest" description="Disordered" evidence="14">
    <location>
        <begin position="1"/>
        <end position="29"/>
    </location>
</feature>
<dbReference type="PANTHER" id="PTHR14089:SF2">
    <property type="entry name" value="PRE-MRNA-SPLICING FACTOR CWC2"/>
    <property type="match status" value="1"/>
</dbReference>
<evidence type="ECO:0000313" key="18">
    <source>
        <dbReference type="Proteomes" id="UP000009131"/>
    </source>
</evidence>
<dbReference type="InterPro" id="IPR035979">
    <property type="entry name" value="RBD_domain_sf"/>
</dbReference>
<evidence type="ECO:0000256" key="10">
    <source>
        <dbReference type="ARBA" id="ARBA00023242"/>
    </source>
</evidence>
<feature type="domain" description="RRM" evidence="15">
    <location>
        <begin position="145"/>
        <end position="219"/>
    </location>
</feature>
<evidence type="ECO:0000256" key="3">
    <source>
        <dbReference type="ARBA" id="ARBA00022664"/>
    </source>
</evidence>
<dbReference type="RefSeq" id="XP_014567152.1">
    <property type="nucleotide sequence ID" value="XM_014711666.1"/>
</dbReference>
<dbReference type="GO" id="GO:0036002">
    <property type="term" value="F:pre-mRNA binding"/>
    <property type="evidence" value="ECO:0007669"/>
    <property type="project" value="TreeGrafter"/>
</dbReference>
<keyword evidence="6 13" id="KW-0863">Zinc-finger</keyword>
<dbReference type="GO" id="GO:0071006">
    <property type="term" value="C:U2-type catalytic step 1 spliceosome"/>
    <property type="evidence" value="ECO:0007669"/>
    <property type="project" value="TreeGrafter"/>
</dbReference>
<dbReference type="OrthoDB" id="10251848at2759"/>
<dbReference type="GO" id="GO:0017070">
    <property type="term" value="F:U6 snRNA binding"/>
    <property type="evidence" value="ECO:0007669"/>
    <property type="project" value="TreeGrafter"/>
</dbReference>
<accession>G7E837</accession>
<proteinExistence type="inferred from homology"/>
<evidence type="ECO:0000256" key="11">
    <source>
        <dbReference type="ARBA" id="ARBA00023306"/>
    </source>
</evidence>
<feature type="compositionally biased region" description="Polar residues" evidence="14">
    <location>
        <begin position="316"/>
        <end position="327"/>
    </location>
</feature>
<evidence type="ECO:0000256" key="5">
    <source>
        <dbReference type="ARBA" id="ARBA00022728"/>
    </source>
</evidence>
<evidence type="ECO:0000256" key="14">
    <source>
        <dbReference type="SAM" id="MobiDB-lite"/>
    </source>
</evidence>
<dbReference type="PROSITE" id="PS50102">
    <property type="entry name" value="RRM"/>
    <property type="match status" value="1"/>
</dbReference>
<evidence type="ECO:0000259" key="16">
    <source>
        <dbReference type="PROSITE" id="PS50103"/>
    </source>
</evidence>
<dbReference type="Pfam" id="PF16131">
    <property type="entry name" value="Torus"/>
    <property type="match status" value="1"/>
</dbReference>
<dbReference type="PROSITE" id="PS50103">
    <property type="entry name" value="ZF_C3H1"/>
    <property type="match status" value="1"/>
</dbReference>
<dbReference type="FunFam" id="3.30.70.330:FF:000249">
    <property type="entry name" value="Pre-mRNA-splicing factor CWC2, variant"/>
    <property type="match status" value="1"/>
</dbReference>
<comment type="caution">
    <text evidence="17">The sequence shown here is derived from an EMBL/GenBank/DDBJ whole genome shotgun (WGS) entry which is preliminary data.</text>
</comment>
<feature type="region of interest" description="Disordered" evidence="14">
    <location>
        <begin position="316"/>
        <end position="339"/>
    </location>
</feature>
<dbReference type="SUPFAM" id="SSF54928">
    <property type="entry name" value="RNA-binding domain, RBD"/>
    <property type="match status" value="1"/>
</dbReference>
<evidence type="ECO:0000256" key="2">
    <source>
        <dbReference type="ARBA" id="ARBA00008024"/>
    </source>
</evidence>
<keyword evidence="18" id="KW-1185">Reference proteome</keyword>
<evidence type="ECO:0008006" key="19">
    <source>
        <dbReference type="Google" id="ProtNLM"/>
    </source>
</evidence>
<dbReference type="InterPro" id="IPR034181">
    <property type="entry name" value="Cwc2_RRM"/>
</dbReference>
<dbReference type="HOGENOM" id="CLU_043308_1_1_1"/>
<dbReference type="InParanoid" id="G7E837"/>
<dbReference type="SMART" id="SM00360">
    <property type="entry name" value="RRM"/>
    <property type="match status" value="1"/>
</dbReference>
<dbReference type="FunCoup" id="G7E837">
    <property type="interactions" value="62"/>
</dbReference>
<dbReference type="InterPro" id="IPR012677">
    <property type="entry name" value="Nucleotide-bd_a/b_plait_sf"/>
</dbReference>
<dbReference type="eggNOG" id="KOG0118">
    <property type="taxonomic scope" value="Eukaryota"/>
</dbReference>
<keyword evidence="4 13" id="KW-0479">Metal-binding</keyword>
<dbReference type="Proteomes" id="UP000009131">
    <property type="component" value="Unassembled WGS sequence"/>
</dbReference>
<keyword evidence="8 12" id="KW-0694">RNA-binding</keyword>
<dbReference type="STRING" id="764103.G7E837"/>
<feature type="zinc finger region" description="C3H1-type" evidence="13">
    <location>
        <begin position="81"/>
        <end position="108"/>
    </location>
</feature>
<dbReference type="GO" id="GO:0071007">
    <property type="term" value="C:U2-type catalytic step 2 spliceosome"/>
    <property type="evidence" value="ECO:0007669"/>
    <property type="project" value="TreeGrafter"/>
</dbReference>
<sequence length="339" mass="37694">MADEAQAAAPPKKLVRRRPARQQVKPGQIEKKPLEQTGSVYNIFYHKWAGGDKYDEYNAKEKSQTRCVIATDAGYTRADGGRNNYCCLYFARGCCPLGSECEFLHRLPLPQHKLPDASRDCFGREKHAGYRDDMGGVGSFTRQNRTLYIGRVTMTRNTDEILEKHFNEWGEIERIKVLQGRGVGFVTFVTEIDAQFAKEAMMHQSLDNDEVLNVRWATEDPNPTAKVMEHARLKVLGEEGVQAKLTPEFIESVRQLDELEGVVPPRSPPPEEIEPVSKRMRLEPPPTAELIAPAAKDGLLSMNALASLKYAASLKTQAASKPPTTTGLGAIADYGSDSD</sequence>
<feature type="domain" description="C3H1-type" evidence="16">
    <location>
        <begin position="81"/>
        <end position="108"/>
    </location>
</feature>
<evidence type="ECO:0000259" key="15">
    <source>
        <dbReference type="PROSITE" id="PS50102"/>
    </source>
</evidence>
<dbReference type="InterPro" id="IPR039171">
    <property type="entry name" value="Cwc2/Slt11"/>
</dbReference>
<evidence type="ECO:0000256" key="12">
    <source>
        <dbReference type="PROSITE-ProRule" id="PRU00176"/>
    </source>
</evidence>
<evidence type="ECO:0000313" key="17">
    <source>
        <dbReference type="EMBL" id="GAA98997.1"/>
    </source>
</evidence>
<dbReference type="GO" id="GO:0008270">
    <property type="term" value="F:zinc ion binding"/>
    <property type="evidence" value="ECO:0007669"/>
    <property type="project" value="UniProtKB-KW"/>
</dbReference>
<dbReference type="GO" id="GO:0008380">
    <property type="term" value="P:RNA splicing"/>
    <property type="evidence" value="ECO:0007669"/>
    <property type="project" value="UniProtKB-KW"/>
</dbReference>
<reference evidence="17 18" key="2">
    <citation type="journal article" date="2012" name="Open Biol.">
        <title>Characteristics of nucleosomes and linker DNA regions on the genome of the basidiomycete Mixia osmundae revealed by mono- and dinucleosome mapping.</title>
        <authorList>
            <person name="Nishida H."/>
            <person name="Kondo S."/>
            <person name="Matsumoto T."/>
            <person name="Suzuki Y."/>
            <person name="Yoshikawa H."/>
            <person name="Taylor T.D."/>
            <person name="Sugiyama J."/>
        </authorList>
    </citation>
    <scope>NUCLEOTIDE SEQUENCE [LARGE SCALE GENOMIC DNA]</scope>
    <source>
        <strain evidence="18">CBS 9802 / IAM 14324 / JCM 22182 / KY 12970</strain>
    </source>
</reference>
<keyword evidence="5" id="KW-0747">Spliceosome</keyword>
<keyword evidence="10" id="KW-0539">Nucleus</keyword>